<feature type="region of interest" description="Disordered" evidence="1">
    <location>
        <begin position="49"/>
        <end position="79"/>
    </location>
</feature>
<dbReference type="Gene3D" id="1.20.120.1490">
    <property type="match status" value="1"/>
</dbReference>
<keyword evidence="3" id="KW-1185">Reference proteome</keyword>
<feature type="compositionally biased region" description="Polar residues" evidence="1">
    <location>
        <begin position="52"/>
        <end position="79"/>
    </location>
</feature>
<proteinExistence type="predicted"/>
<gene>
    <name evidence="2" type="ORF">CSR02_04730</name>
</gene>
<protein>
    <recommendedName>
        <fullName evidence="4">Periplasmic heavy metal sensor</fullName>
    </recommendedName>
</protein>
<dbReference type="EMBL" id="PEBQ01000074">
    <property type="protein sequence ID" value="PHY94729.1"/>
    <property type="molecule type" value="Genomic_DNA"/>
</dbReference>
<organism evidence="2 3">
    <name type="scientific">Acetobacter pomorum</name>
    <dbReference type="NCBI Taxonomy" id="65959"/>
    <lineage>
        <taxon>Bacteria</taxon>
        <taxon>Pseudomonadati</taxon>
        <taxon>Pseudomonadota</taxon>
        <taxon>Alphaproteobacteria</taxon>
        <taxon>Acetobacterales</taxon>
        <taxon>Acetobacteraceae</taxon>
        <taxon>Acetobacter</taxon>
    </lineage>
</organism>
<evidence type="ECO:0000313" key="3">
    <source>
        <dbReference type="Proteomes" id="UP000228751"/>
    </source>
</evidence>
<sequence length="214" mass="22791">MSLKTQKIAFTTGAALVGLLTISLAIPGFRLSAPQAIASEIPALSAKIPSTPAANSQGSKPTTAPIQTKASNNAGADPSSLQREVFRVPMLEGISLTQNQKDEVVKILREARSKIVGTRDQVAKLRQEINSNLESTAKIDIAHLQDIVHQEEAIHNKIDSVQVDATAKIHNLLTPDQIHQGIKTRTEIAKLASQIRALQAGQPNGGQAQPTASH</sequence>
<evidence type="ECO:0000313" key="2">
    <source>
        <dbReference type="EMBL" id="PHY94729.1"/>
    </source>
</evidence>
<accession>A0A2G4RDR9</accession>
<evidence type="ECO:0000256" key="1">
    <source>
        <dbReference type="SAM" id="MobiDB-lite"/>
    </source>
</evidence>
<dbReference type="AlphaFoldDB" id="A0A2G4RDR9"/>
<dbReference type="Proteomes" id="UP000228751">
    <property type="component" value="Unassembled WGS sequence"/>
</dbReference>
<evidence type="ECO:0008006" key="4">
    <source>
        <dbReference type="Google" id="ProtNLM"/>
    </source>
</evidence>
<comment type="caution">
    <text evidence="2">The sequence shown here is derived from an EMBL/GenBank/DDBJ whole genome shotgun (WGS) entry which is preliminary data.</text>
</comment>
<name>A0A2G4RDR9_9PROT</name>
<dbReference type="RefSeq" id="WP_099540755.1">
    <property type="nucleotide sequence ID" value="NZ_PEBQ01000074.1"/>
</dbReference>
<reference evidence="2 3" key="1">
    <citation type="submission" date="2017-10" db="EMBL/GenBank/DDBJ databases">
        <title>Genomic analysis of the genus Acetobacter.</title>
        <authorList>
            <person name="Kim K.H."/>
            <person name="Chun B.H."/>
            <person name="Son A.R."/>
            <person name="Jeon C.O."/>
        </authorList>
    </citation>
    <scope>NUCLEOTIDE SEQUENCE [LARGE SCALE GENOMIC DNA]</scope>
    <source>
        <strain evidence="2 3">LHT 2458</strain>
    </source>
</reference>